<dbReference type="Proteomes" id="UP000004947">
    <property type="component" value="Unassembled WGS sequence"/>
</dbReference>
<keyword evidence="3" id="KW-1185">Reference proteome</keyword>
<evidence type="ECO:0000313" key="2">
    <source>
        <dbReference type="EMBL" id="EDM29605.1"/>
    </source>
</evidence>
<dbReference type="EMBL" id="ABCK01000001">
    <property type="protein sequence ID" value="EDM29605.1"/>
    <property type="molecule type" value="Genomic_DNA"/>
</dbReference>
<accession>A6DFM5</accession>
<proteinExistence type="predicted"/>
<feature type="region of interest" description="Disordered" evidence="1">
    <location>
        <begin position="61"/>
        <end position="85"/>
    </location>
</feature>
<evidence type="ECO:0000256" key="1">
    <source>
        <dbReference type="SAM" id="MobiDB-lite"/>
    </source>
</evidence>
<comment type="caution">
    <text evidence="2">The sequence shown here is derived from an EMBL/GenBank/DDBJ whole genome shotgun (WGS) entry which is preliminary data.</text>
</comment>
<organism evidence="2 3">
    <name type="scientific">Lentisphaera araneosa HTCC2155</name>
    <dbReference type="NCBI Taxonomy" id="313628"/>
    <lineage>
        <taxon>Bacteria</taxon>
        <taxon>Pseudomonadati</taxon>
        <taxon>Lentisphaerota</taxon>
        <taxon>Lentisphaeria</taxon>
        <taxon>Lentisphaerales</taxon>
        <taxon>Lentisphaeraceae</taxon>
        <taxon>Lentisphaera</taxon>
    </lineage>
</organism>
<sequence length="85" mass="10385">MTQLLLLNQQLKIQNLELKIRAQRPTLFFLYKQMIISKIKIFFKRIQILLLWIRKRHWSERARNQSKRPNPTPNKHAKFSVILFA</sequence>
<evidence type="ECO:0000313" key="3">
    <source>
        <dbReference type="Proteomes" id="UP000004947"/>
    </source>
</evidence>
<protein>
    <submittedName>
        <fullName evidence="2">Uncharacterized protein</fullName>
    </submittedName>
</protein>
<name>A6DFM5_9BACT</name>
<reference evidence="2 3" key="1">
    <citation type="journal article" date="2010" name="J. Bacteriol.">
        <title>Genome sequence of Lentisphaera araneosa HTCC2155T, the type species of the order Lentisphaerales in the phylum Lentisphaerae.</title>
        <authorList>
            <person name="Thrash J.C."/>
            <person name="Cho J.C."/>
            <person name="Vergin K.L."/>
            <person name="Morris R.M."/>
            <person name="Giovannoni S.J."/>
        </authorList>
    </citation>
    <scope>NUCLEOTIDE SEQUENCE [LARGE SCALE GENOMIC DNA]</scope>
    <source>
        <strain evidence="2 3">HTCC2155</strain>
    </source>
</reference>
<gene>
    <name evidence="2" type="ORF">LNTAR_17683</name>
</gene>
<dbReference type="AlphaFoldDB" id="A6DFM5"/>